<keyword evidence="5 6" id="KW-0472">Membrane</keyword>
<dbReference type="Pfam" id="PF07963">
    <property type="entry name" value="N_methyl"/>
    <property type="match status" value="1"/>
</dbReference>
<evidence type="ECO:0000313" key="7">
    <source>
        <dbReference type="EMBL" id="TWJ33467.1"/>
    </source>
</evidence>
<dbReference type="GO" id="GO:0016020">
    <property type="term" value="C:membrane"/>
    <property type="evidence" value="ECO:0007669"/>
    <property type="project" value="UniProtKB-SubCell"/>
</dbReference>
<reference evidence="7 8" key="1">
    <citation type="submission" date="2019-07" db="EMBL/GenBank/DDBJ databases">
        <title>Genomic Encyclopedia of Archaeal and Bacterial Type Strains, Phase II (KMG-II): from individual species to whole genera.</title>
        <authorList>
            <person name="Goeker M."/>
        </authorList>
    </citation>
    <scope>NUCLEOTIDE SEQUENCE [LARGE SCALE GENOMIC DNA]</scope>
    <source>
        <strain evidence="7 8">ATCC BAA-1139</strain>
    </source>
</reference>
<evidence type="ECO:0000256" key="5">
    <source>
        <dbReference type="ARBA" id="ARBA00023136"/>
    </source>
</evidence>
<accession>A0A562WSP5</accession>
<dbReference type="PROSITE" id="PS00409">
    <property type="entry name" value="PROKAR_NTER_METHYL"/>
    <property type="match status" value="1"/>
</dbReference>
<dbReference type="AlphaFoldDB" id="A0A562WSP5"/>
<organism evidence="7 8">
    <name type="scientific">Geobacter argillaceus</name>
    <dbReference type="NCBI Taxonomy" id="345631"/>
    <lineage>
        <taxon>Bacteria</taxon>
        <taxon>Pseudomonadati</taxon>
        <taxon>Thermodesulfobacteriota</taxon>
        <taxon>Desulfuromonadia</taxon>
        <taxon>Geobacterales</taxon>
        <taxon>Geobacteraceae</taxon>
        <taxon>Geobacter</taxon>
    </lineage>
</organism>
<evidence type="ECO:0000256" key="2">
    <source>
        <dbReference type="ARBA" id="ARBA00022481"/>
    </source>
</evidence>
<dbReference type="PRINTS" id="PR00885">
    <property type="entry name" value="BCTERIALGSPH"/>
</dbReference>
<comment type="subcellular location">
    <subcellularLocation>
        <location evidence="1">Membrane</location>
        <topology evidence="1">Single-pass membrane protein</topology>
    </subcellularLocation>
</comment>
<dbReference type="NCBIfam" id="TIGR02532">
    <property type="entry name" value="IV_pilin_GFxxxE"/>
    <property type="match status" value="1"/>
</dbReference>
<evidence type="ECO:0000313" key="8">
    <source>
        <dbReference type="Proteomes" id="UP000319449"/>
    </source>
</evidence>
<keyword evidence="4 6" id="KW-1133">Transmembrane helix</keyword>
<keyword evidence="3 6" id="KW-0812">Transmembrane</keyword>
<protein>
    <submittedName>
        <fullName evidence="7">General secretion pathway protein H</fullName>
    </submittedName>
</protein>
<dbReference type="SUPFAM" id="SSF54523">
    <property type="entry name" value="Pili subunits"/>
    <property type="match status" value="1"/>
</dbReference>
<name>A0A562WSP5_9BACT</name>
<sequence length="168" mass="17291">MGDTSHGFTLLELLVVVAILSLTAALIFPLLPSTEAGALRGSARGVAAMLRYLGEQAITTKTVYRLHLEPGGTGLTVMKRLASGDEVLPSDTLLTKPLLASGITMSDVETGRLGRVTGGEVMVDVGPGGLADLLVIHLQGKGGENYTVTAYPASGKVKVASGYQEAGL</sequence>
<dbReference type="GO" id="GO:0015628">
    <property type="term" value="P:protein secretion by the type II secretion system"/>
    <property type="evidence" value="ECO:0007669"/>
    <property type="project" value="InterPro"/>
</dbReference>
<dbReference type="InterPro" id="IPR045584">
    <property type="entry name" value="Pilin-like"/>
</dbReference>
<comment type="caution">
    <text evidence="7">The sequence shown here is derived from an EMBL/GenBank/DDBJ whole genome shotgun (WGS) entry which is preliminary data.</text>
</comment>
<evidence type="ECO:0000256" key="4">
    <source>
        <dbReference type="ARBA" id="ARBA00022989"/>
    </source>
</evidence>
<dbReference type="InterPro" id="IPR002416">
    <property type="entry name" value="T2SS_protein-GspH"/>
</dbReference>
<dbReference type="OrthoDB" id="5395782at2"/>
<dbReference type="GO" id="GO:0015627">
    <property type="term" value="C:type II protein secretion system complex"/>
    <property type="evidence" value="ECO:0007669"/>
    <property type="project" value="InterPro"/>
</dbReference>
<dbReference type="EMBL" id="VLLN01000001">
    <property type="protein sequence ID" value="TWJ33467.1"/>
    <property type="molecule type" value="Genomic_DNA"/>
</dbReference>
<feature type="transmembrane region" description="Helical" evidence="6">
    <location>
        <begin position="6"/>
        <end position="31"/>
    </location>
</feature>
<keyword evidence="2" id="KW-0488">Methylation</keyword>
<dbReference type="InterPro" id="IPR012902">
    <property type="entry name" value="N_methyl_site"/>
</dbReference>
<keyword evidence="8" id="KW-1185">Reference proteome</keyword>
<evidence type="ECO:0000256" key="1">
    <source>
        <dbReference type="ARBA" id="ARBA00004167"/>
    </source>
</evidence>
<proteinExistence type="predicted"/>
<evidence type="ECO:0000256" key="6">
    <source>
        <dbReference type="SAM" id="Phobius"/>
    </source>
</evidence>
<evidence type="ECO:0000256" key="3">
    <source>
        <dbReference type="ARBA" id="ARBA00022692"/>
    </source>
</evidence>
<gene>
    <name evidence="7" type="ORF">JN12_00141</name>
</gene>
<dbReference type="Proteomes" id="UP000319449">
    <property type="component" value="Unassembled WGS sequence"/>
</dbReference>